<evidence type="ECO:0000313" key="3">
    <source>
        <dbReference type="Proteomes" id="UP000254571"/>
    </source>
</evidence>
<accession>A0A7H4P8V0</accession>
<comment type="caution">
    <text evidence="2">The sequence shown here is derived from an EMBL/GenBank/DDBJ whole genome shotgun (WGS) entry which is preliminary data.</text>
</comment>
<dbReference type="Proteomes" id="UP000254571">
    <property type="component" value="Unassembled WGS sequence"/>
</dbReference>
<dbReference type="AlphaFoldDB" id="A0A7H4P8V0"/>
<proteinExistence type="predicted"/>
<dbReference type="EMBL" id="UGMX01000002">
    <property type="protein sequence ID" value="STW08865.1"/>
    <property type="molecule type" value="Genomic_DNA"/>
</dbReference>
<dbReference type="PANTHER" id="PTHR43441:SF2">
    <property type="entry name" value="FAMILY ACETYLTRANSFERASE, PUTATIVE (AFU_ORTHOLOGUE AFUA_7G00850)-RELATED"/>
    <property type="match status" value="1"/>
</dbReference>
<dbReference type="InterPro" id="IPR051908">
    <property type="entry name" value="Ribosomal_N-acetyltransferase"/>
</dbReference>
<organism evidence="2 3">
    <name type="scientific">Klebsiella grimontii</name>
    <dbReference type="NCBI Taxonomy" id="2058152"/>
    <lineage>
        <taxon>Bacteria</taxon>
        <taxon>Pseudomonadati</taxon>
        <taxon>Pseudomonadota</taxon>
        <taxon>Gammaproteobacteria</taxon>
        <taxon>Enterobacterales</taxon>
        <taxon>Enterobacteriaceae</taxon>
        <taxon>Klebsiella/Raoultella group</taxon>
        <taxon>Klebsiella</taxon>
    </lineage>
</organism>
<dbReference type="Gene3D" id="3.40.630.30">
    <property type="match status" value="1"/>
</dbReference>
<gene>
    <name evidence="2" type="ORF">NCTC9149_05336</name>
</gene>
<dbReference type="InterPro" id="IPR016181">
    <property type="entry name" value="Acyl_CoA_acyltransferase"/>
</dbReference>
<reference evidence="2 3" key="1">
    <citation type="submission" date="2018-06" db="EMBL/GenBank/DDBJ databases">
        <authorList>
            <consortium name="Pathogen Informatics"/>
            <person name="Doyle S."/>
        </authorList>
    </citation>
    <scope>NUCLEOTIDE SEQUENCE [LARGE SCALE GENOMIC DNA]</scope>
    <source>
        <strain evidence="2 3">NCTC9149</strain>
    </source>
</reference>
<name>A0A7H4P8V0_9ENTR</name>
<sequence length="272" mass="31055">MSHLNQFDQPVGAALPDWQPRQHPERLNLQGRLCRLEPLRSTHAGALFDAHRLAPDTRSWTWLLREPDNSVEEYRAWIESVAMQADPIHFAVIDQQTDQPIGSLALMRIDAKNGVVEVGHVHFSPLLSRTAMATEAHWLLMHYVFATLGYRRYEWKCNSLNEPSRRAALRLGFQYEGRFRQALVIKGHNRDTDWFSIIDSEWPQIDRAMRQWLAADNFSADGQQLRNAGELPLTSFLAALYGLKAGIAFADNVQPPLSFNDLAIRVALFRAT</sequence>
<evidence type="ECO:0000259" key="1">
    <source>
        <dbReference type="PROSITE" id="PS51186"/>
    </source>
</evidence>
<evidence type="ECO:0000313" key="2">
    <source>
        <dbReference type="EMBL" id="STW08865.1"/>
    </source>
</evidence>
<dbReference type="SUPFAM" id="SSF55729">
    <property type="entry name" value="Acyl-CoA N-acyltransferases (Nat)"/>
    <property type="match status" value="1"/>
</dbReference>
<keyword evidence="2" id="KW-0808">Transferase</keyword>
<protein>
    <submittedName>
        <fullName evidence="2">GNAT family acetyltransferase</fullName>
    </submittedName>
</protein>
<dbReference type="Pfam" id="PF13302">
    <property type="entry name" value="Acetyltransf_3"/>
    <property type="match status" value="1"/>
</dbReference>
<feature type="domain" description="N-acetyltransferase" evidence="1">
    <location>
        <begin position="37"/>
        <end position="191"/>
    </location>
</feature>
<dbReference type="GO" id="GO:1990189">
    <property type="term" value="F:protein N-terminal-serine acetyltransferase activity"/>
    <property type="evidence" value="ECO:0007669"/>
    <property type="project" value="TreeGrafter"/>
</dbReference>
<dbReference type="GO" id="GO:0008999">
    <property type="term" value="F:protein-N-terminal-alanine acetyltransferase activity"/>
    <property type="evidence" value="ECO:0007669"/>
    <property type="project" value="TreeGrafter"/>
</dbReference>
<dbReference type="InterPro" id="IPR000182">
    <property type="entry name" value="GNAT_dom"/>
</dbReference>
<dbReference type="PROSITE" id="PS51186">
    <property type="entry name" value="GNAT"/>
    <property type="match status" value="1"/>
</dbReference>
<dbReference type="FunFam" id="3.40.630.30:FF:000047">
    <property type="entry name" value="Acetyltransferase, GNAT family"/>
    <property type="match status" value="1"/>
</dbReference>
<dbReference type="PANTHER" id="PTHR43441">
    <property type="entry name" value="RIBOSOMAL-PROTEIN-SERINE ACETYLTRANSFERASE"/>
    <property type="match status" value="1"/>
</dbReference>